<comment type="catalytic activity">
    <reaction evidence="3">
        <text>2 GTP = 3',3'-c-di-GMP + 2 diphosphate</text>
        <dbReference type="Rhea" id="RHEA:24898"/>
        <dbReference type="ChEBI" id="CHEBI:33019"/>
        <dbReference type="ChEBI" id="CHEBI:37565"/>
        <dbReference type="ChEBI" id="CHEBI:58805"/>
        <dbReference type="EC" id="2.7.7.65"/>
    </reaction>
</comment>
<keyword evidence="7" id="KW-1185">Reference proteome</keyword>
<feature type="transmembrane region" description="Helical" evidence="4">
    <location>
        <begin position="51"/>
        <end position="67"/>
    </location>
</feature>
<evidence type="ECO:0000256" key="2">
    <source>
        <dbReference type="ARBA" id="ARBA00012528"/>
    </source>
</evidence>
<dbReference type="InterPro" id="IPR043128">
    <property type="entry name" value="Rev_trsase/Diguanyl_cyclase"/>
</dbReference>
<evidence type="ECO:0000313" key="6">
    <source>
        <dbReference type="EMBL" id="GGW93583.1"/>
    </source>
</evidence>
<dbReference type="PANTHER" id="PTHR45138">
    <property type="entry name" value="REGULATORY COMPONENTS OF SENSORY TRANSDUCTION SYSTEM"/>
    <property type="match status" value="1"/>
</dbReference>
<dbReference type="EC" id="2.7.7.65" evidence="2"/>
<feature type="transmembrane region" description="Helical" evidence="4">
    <location>
        <begin position="102"/>
        <end position="123"/>
    </location>
</feature>
<accession>A0A918JNV8</accession>
<dbReference type="CDD" id="cd01949">
    <property type="entry name" value="GGDEF"/>
    <property type="match status" value="1"/>
</dbReference>
<dbReference type="AlphaFoldDB" id="A0A918JNV8"/>
<protein>
    <recommendedName>
        <fullName evidence="2">diguanylate cyclase</fullName>
        <ecNumber evidence="2">2.7.7.65</ecNumber>
    </recommendedName>
</protein>
<evidence type="ECO:0000256" key="4">
    <source>
        <dbReference type="SAM" id="Phobius"/>
    </source>
</evidence>
<gene>
    <name evidence="6" type="ORF">GCM10007391_29970</name>
</gene>
<dbReference type="Proteomes" id="UP000631300">
    <property type="component" value="Unassembled WGS sequence"/>
</dbReference>
<reference evidence="6" key="2">
    <citation type="submission" date="2020-09" db="EMBL/GenBank/DDBJ databases">
        <authorList>
            <person name="Sun Q."/>
            <person name="Kim S."/>
        </authorList>
    </citation>
    <scope>NUCLEOTIDE SEQUENCE</scope>
    <source>
        <strain evidence="6">KCTC 22164</strain>
    </source>
</reference>
<organism evidence="6 7">
    <name type="scientific">Alteromonas halophila</name>
    <dbReference type="NCBI Taxonomy" id="516698"/>
    <lineage>
        <taxon>Bacteria</taxon>
        <taxon>Pseudomonadati</taxon>
        <taxon>Pseudomonadota</taxon>
        <taxon>Gammaproteobacteria</taxon>
        <taxon>Alteromonadales</taxon>
        <taxon>Alteromonadaceae</taxon>
        <taxon>Alteromonas/Salinimonas group</taxon>
        <taxon>Alteromonas</taxon>
    </lineage>
</organism>
<dbReference type="PANTHER" id="PTHR45138:SF9">
    <property type="entry name" value="DIGUANYLATE CYCLASE DGCM-RELATED"/>
    <property type="match status" value="1"/>
</dbReference>
<reference evidence="6" key="1">
    <citation type="journal article" date="2014" name="Int. J. Syst. Evol. Microbiol.">
        <title>Complete genome sequence of Corynebacterium casei LMG S-19264T (=DSM 44701T), isolated from a smear-ripened cheese.</title>
        <authorList>
            <consortium name="US DOE Joint Genome Institute (JGI-PGF)"/>
            <person name="Walter F."/>
            <person name="Albersmeier A."/>
            <person name="Kalinowski J."/>
            <person name="Ruckert C."/>
        </authorList>
    </citation>
    <scope>NUCLEOTIDE SEQUENCE</scope>
    <source>
        <strain evidence="6">KCTC 22164</strain>
    </source>
</reference>
<evidence type="ECO:0000259" key="5">
    <source>
        <dbReference type="PROSITE" id="PS50887"/>
    </source>
</evidence>
<dbReference type="Gene3D" id="3.30.70.270">
    <property type="match status" value="1"/>
</dbReference>
<dbReference type="NCBIfam" id="TIGR00254">
    <property type="entry name" value="GGDEF"/>
    <property type="match status" value="1"/>
</dbReference>
<feature type="transmembrane region" description="Helical" evidence="4">
    <location>
        <begin position="12"/>
        <end position="30"/>
    </location>
</feature>
<feature type="domain" description="GGDEF" evidence="5">
    <location>
        <begin position="199"/>
        <end position="332"/>
    </location>
</feature>
<dbReference type="FunFam" id="3.30.70.270:FF:000001">
    <property type="entry name" value="Diguanylate cyclase domain protein"/>
    <property type="match status" value="1"/>
</dbReference>
<dbReference type="SMART" id="SM00267">
    <property type="entry name" value="GGDEF"/>
    <property type="match status" value="1"/>
</dbReference>
<keyword evidence="4" id="KW-0812">Transmembrane</keyword>
<comment type="caution">
    <text evidence="6">The sequence shown here is derived from an EMBL/GenBank/DDBJ whole genome shotgun (WGS) entry which is preliminary data.</text>
</comment>
<dbReference type="InterPro" id="IPR029787">
    <property type="entry name" value="Nucleotide_cyclase"/>
</dbReference>
<dbReference type="InterPro" id="IPR050469">
    <property type="entry name" value="Diguanylate_Cyclase"/>
</dbReference>
<dbReference type="Pfam" id="PF00990">
    <property type="entry name" value="GGDEF"/>
    <property type="match status" value="1"/>
</dbReference>
<evidence type="ECO:0000313" key="7">
    <source>
        <dbReference type="Proteomes" id="UP000631300"/>
    </source>
</evidence>
<keyword evidence="4" id="KW-0472">Membrane</keyword>
<name>A0A918JNV8_9ALTE</name>
<dbReference type="PROSITE" id="PS50887">
    <property type="entry name" value="GGDEF"/>
    <property type="match status" value="1"/>
</dbReference>
<feature type="transmembrane region" description="Helical" evidence="4">
    <location>
        <begin position="135"/>
        <end position="158"/>
    </location>
</feature>
<evidence type="ECO:0000256" key="3">
    <source>
        <dbReference type="ARBA" id="ARBA00034247"/>
    </source>
</evidence>
<evidence type="ECO:0000256" key="1">
    <source>
        <dbReference type="ARBA" id="ARBA00001946"/>
    </source>
</evidence>
<dbReference type="SUPFAM" id="SSF55073">
    <property type="entry name" value="Nucleotide cyclase"/>
    <property type="match status" value="1"/>
</dbReference>
<dbReference type="InterPro" id="IPR000160">
    <property type="entry name" value="GGDEF_dom"/>
</dbReference>
<proteinExistence type="predicted"/>
<dbReference type="EMBL" id="BMXP01000009">
    <property type="protein sequence ID" value="GGW93583.1"/>
    <property type="molecule type" value="Genomic_DNA"/>
</dbReference>
<dbReference type="GO" id="GO:0052621">
    <property type="term" value="F:diguanylate cyclase activity"/>
    <property type="evidence" value="ECO:0007669"/>
    <property type="project" value="UniProtKB-EC"/>
</dbReference>
<sequence>MSVTAHLYSDIALFTLLACLSLFSATYALFTGIAKYEHASVQPKLARQTRFFFFVGLGIVTVASTLGSVANAITSLMMAVMLLLCDGAFYQQKKPVQTLFTVIRATLVVHAFVMFFQGTVIFVQMASGGESDTQALFNVTLLSHLLLTIATAALLPLLHTISKKEYWKKVANHDDLTGLLSRRAFIASALDIINQQENGHFSLLIVDIDYFKQINDQYGHQAGDEVLRTLATTLESGTRDNDIVGRLGGEEFAILMPGLSADFAQVVANRMLDRIADNSTTFNDVDIQATVSIGIATSTGIMTTWDELFSQADSALYTAKQRGRNLVFTYTPAMQA</sequence>
<comment type="cofactor">
    <cofactor evidence="1">
        <name>Mg(2+)</name>
        <dbReference type="ChEBI" id="CHEBI:18420"/>
    </cofactor>
</comment>
<keyword evidence="4" id="KW-1133">Transmembrane helix</keyword>